<organism evidence="12 13">
    <name type="scientific">Microbacterium algeriense</name>
    <dbReference type="NCBI Taxonomy" id="2615184"/>
    <lineage>
        <taxon>Bacteria</taxon>
        <taxon>Bacillati</taxon>
        <taxon>Actinomycetota</taxon>
        <taxon>Actinomycetes</taxon>
        <taxon>Micrococcales</taxon>
        <taxon>Microbacteriaceae</taxon>
        <taxon>Microbacterium</taxon>
    </lineage>
</organism>
<evidence type="ECO:0000256" key="4">
    <source>
        <dbReference type="ARBA" id="ARBA00007637"/>
    </source>
</evidence>
<dbReference type="EMBL" id="WAAO01000002">
    <property type="protein sequence ID" value="KAB1864248.1"/>
    <property type="molecule type" value="Genomic_DNA"/>
</dbReference>
<accession>A0ABQ6V4E0</accession>
<dbReference type="NCBIfam" id="TIGR01179">
    <property type="entry name" value="galE"/>
    <property type="match status" value="1"/>
</dbReference>
<evidence type="ECO:0000256" key="6">
    <source>
        <dbReference type="ARBA" id="ARBA00018569"/>
    </source>
</evidence>
<evidence type="ECO:0000259" key="11">
    <source>
        <dbReference type="Pfam" id="PF01370"/>
    </source>
</evidence>
<evidence type="ECO:0000256" key="10">
    <source>
        <dbReference type="ARBA" id="ARBA00033067"/>
    </source>
</evidence>
<dbReference type="InterPro" id="IPR001509">
    <property type="entry name" value="Epimerase_deHydtase"/>
</dbReference>
<dbReference type="PANTHER" id="PTHR43725">
    <property type="entry name" value="UDP-GLUCOSE 4-EPIMERASE"/>
    <property type="match status" value="1"/>
</dbReference>
<comment type="caution">
    <text evidence="12">The sequence shown here is derived from an EMBL/GenBank/DDBJ whole genome shotgun (WGS) entry which is preliminary data.</text>
</comment>
<keyword evidence="8 12" id="KW-0413">Isomerase</keyword>
<sequence length="338" mass="35780">MKVLITGGAGYIGSTVATACIEAGLQVVLLDDLSRGLRAFGEGRDLYVGDIADASLLDRLLADHPDIDAVVHCAARIVVPESVADPLGYYDTNVGKTIVLLQRLRDAGIARIVFSSSAAVYAGESGEGVDESGALAPASPYAVTKAMVERILEDAATAGDFRAIALRYFNPIGADPQLRTGQQTPTPSHALGKIMQARATGEPFHLTGTDWATRDGSGLRDYIHVWDLALAHVAAVQRFDEVATATRPYRVVNLGTGDGVTVRELIAAFERVTGAPLAVVETDRRPGDQAGAFAIVERAADELGWRAQRSVDDGVRDAIAWSERLRALLGDADGPGYS</sequence>
<dbReference type="SUPFAM" id="SSF51735">
    <property type="entry name" value="NAD(P)-binding Rossmann-fold domains"/>
    <property type="match status" value="1"/>
</dbReference>
<dbReference type="Gene3D" id="3.90.25.10">
    <property type="entry name" value="UDP-galactose 4-epimerase, domain 1"/>
    <property type="match status" value="1"/>
</dbReference>
<evidence type="ECO:0000313" key="12">
    <source>
        <dbReference type="EMBL" id="KAB1864248.1"/>
    </source>
</evidence>
<dbReference type="Proteomes" id="UP000478836">
    <property type="component" value="Unassembled WGS sequence"/>
</dbReference>
<proteinExistence type="inferred from homology"/>
<evidence type="ECO:0000256" key="7">
    <source>
        <dbReference type="ARBA" id="ARBA00023027"/>
    </source>
</evidence>
<comment type="cofactor">
    <cofactor evidence="2">
        <name>NAD(+)</name>
        <dbReference type="ChEBI" id="CHEBI:57540"/>
    </cofactor>
</comment>
<evidence type="ECO:0000256" key="8">
    <source>
        <dbReference type="ARBA" id="ARBA00023235"/>
    </source>
</evidence>
<comment type="pathway">
    <text evidence="3">Carbohydrate metabolism; galactose metabolism.</text>
</comment>
<dbReference type="GeneID" id="77476579"/>
<dbReference type="Pfam" id="PF01370">
    <property type="entry name" value="Epimerase"/>
    <property type="match status" value="1"/>
</dbReference>
<dbReference type="EC" id="5.1.3.2" evidence="5"/>
<evidence type="ECO:0000313" key="13">
    <source>
        <dbReference type="Proteomes" id="UP000478836"/>
    </source>
</evidence>
<comment type="similarity">
    <text evidence="4">Belongs to the NAD(P)-dependent epimerase/dehydratase family.</text>
</comment>
<dbReference type="InterPro" id="IPR036291">
    <property type="entry name" value="NAD(P)-bd_dom_sf"/>
</dbReference>
<evidence type="ECO:0000256" key="9">
    <source>
        <dbReference type="ARBA" id="ARBA00031367"/>
    </source>
</evidence>
<comment type="catalytic activity">
    <reaction evidence="1">
        <text>UDP-alpha-D-glucose = UDP-alpha-D-galactose</text>
        <dbReference type="Rhea" id="RHEA:22168"/>
        <dbReference type="ChEBI" id="CHEBI:58885"/>
        <dbReference type="ChEBI" id="CHEBI:66914"/>
        <dbReference type="EC" id="5.1.3.2"/>
    </reaction>
</comment>
<dbReference type="Gene3D" id="3.40.50.720">
    <property type="entry name" value="NAD(P)-binding Rossmann-like Domain"/>
    <property type="match status" value="1"/>
</dbReference>
<evidence type="ECO:0000256" key="3">
    <source>
        <dbReference type="ARBA" id="ARBA00004947"/>
    </source>
</evidence>
<feature type="domain" description="NAD-dependent epimerase/dehydratase" evidence="11">
    <location>
        <begin position="3"/>
        <end position="244"/>
    </location>
</feature>
<dbReference type="RefSeq" id="WP_151459282.1">
    <property type="nucleotide sequence ID" value="NZ_WAAO01000002.1"/>
</dbReference>
<keyword evidence="7" id="KW-0520">NAD</keyword>
<name>A0ABQ6V4E0_9MICO</name>
<protein>
    <recommendedName>
        <fullName evidence="6">UDP-glucose 4-epimerase</fullName>
        <ecNumber evidence="5">5.1.3.2</ecNumber>
    </recommendedName>
    <alternativeName>
        <fullName evidence="10">Galactowaldenase</fullName>
    </alternativeName>
    <alternativeName>
        <fullName evidence="9">UDP-galactose 4-epimerase</fullName>
    </alternativeName>
</protein>
<evidence type="ECO:0000256" key="2">
    <source>
        <dbReference type="ARBA" id="ARBA00001911"/>
    </source>
</evidence>
<dbReference type="InterPro" id="IPR005886">
    <property type="entry name" value="UDP_G4E"/>
</dbReference>
<dbReference type="GO" id="GO:0003978">
    <property type="term" value="F:UDP-glucose 4-epimerase activity"/>
    <property type="evidence" value="ECO:0007669"/>
    <property type="project" value="UniProtKB-EC"/>
</dbReference>
<reference evidence="13" key="1">
    <citation type="submission" date="2019-09" db="EMBL/GenBank/DDBJ databases">
        <title>Whole genome sequencing of Microbacterium maritypicum.</title>
        <authorList>
            <person name="Lenchi N."/>
        </authorList>
    </citation>
    <scope>NUCLEOTIDE SEQUENCE [LARGE SCALE GENOMIC DNA]</scope>
    <source>
        <strain evidence="13">G1</strain>
    </source>
</reference>
<gene>
    <name evidence="12" type="primary">galE</name>
    <name evidence="12" type="ORF">F6A08_08965</name>
</gene>
<evidence type="ECO:0000256" key="5">
    <source>
        <dbReference type="ARBA" id="ARBA00013189"/>
    </source>
</evidence>
<evidence type="ECO:0000256" key="1">
    <source>
        <dbReference type="ARBA" id="ARBA00000083"/>
    </source>
</evidence>
<dbReference type="PROSITE" id="PS51257">
    <property type="entry name" value="PROKAR_LIPOPROTEIN"/>
    <property type="match status" value="1"/>
</dbReference>
<keyword evidence="13" id="KW-1185">Reference proteome</keyword>